<keyword evidence="1" id="KW-0732">Signal</keyword>
<evidence type="ECO:0000313" key="2">
    <source>
        <dbReference type="EMBL" id="MER2996412.1"/>
    </source>
</evidence>
<proteinExistence type="predicted"/>
<evidence type="ECO:0000313" key="3">
    <source>
        <dbReference type="Proteomes" id="UP001476807"/>
    </source>
</evidence>
<dbReference type="Proteomes" id="UP001476807">
    <property type="component" value="Unassembled WGS sequence"/>
</dbReference>
<evidence type="ECO:0000256" key="1">
    <source>
        <dbReference type="SAM" id="SignalP"/>
    </source>
</evidence>
<accession>A0ABV1RPV6</accession>
<name>A0ABV1RPV6_9BACT</name>
<dbReference type="InterPro" id="IPR032274">
    <property type="entry name" value="DUF4835"/>
</dbReference>
<dbReference type="RefSeq" id="WP_350410718.1">
    <property type="nucleotide sequence ID" value="NZ_JBEOKT010000002.1"/>
</dbReference>
<feature type="chain" id="PRO_5045138865" evidence="1">
    <location>
        <begin position="27"/>
        <end position="307"/>
    </location>
</feature>
<comment type="caution">
    <text evidence="2">The sequence shown here is derived from an EMBL/GenBank/DDBJ whole genome shotgun (WGS) entry which is preliminary data.</text>
</comment>
<dbReference type="Pfam" id="PF16119">
    <property type="entry name" value="DUF4835"/>
    <property type="match status" value="1"/>
</dbReference>
<protein>
    <submittedName>
        <fullName evidence="2">DUF4835 family protein</fullName>
    </submittedName>
</protein>
<gene>
    <name evidence="2" type="ORF">ABS362_02580</name>
</gene>
<keyword evidence="3" id="KW-1185">Reference proteome</keyword>
<dbReference type="EMBL" id="JBEOKT010000002">
    <property type="protein sequence ID" value="MER2996412.1"/>
    <property type="molecule type" value="Genomic_DNA"/>
</dbReference>
<organism evidence="2 3">
    <name type="scientific">Pontibacter populi</name>
    <dbReference type="NCBI Taxonomy" id="890055"/>
    <lineage>
        <taxon>Bacteria</taxon>
        <taxon>Pseudomonadati</taxon>
        <taxon>Bacteroidota</taxon>
        <taxon>Cytophagia</taxon>
        <taxon>Cytophagales</taxon>
        <taxon>Hymenobacteraceae</taxon>
        <taxon>Pontibacter</taxon>
    </lineage>
</organism>
<sequence>MFGNDYMAKKLLLLVMLTIATLGAKAQELLCDVVVNSDQIQSTDKQLFTEMQTRIEELLNTQRWSNQAYGSEERIKCRLLINLTEMPQIGMFRANVQVVSVRPAYGTGYESTLFTFIDKDWLFEYNNAQLLQFSDNNYSSNLTSMLAFYAYLIIGMDNDSFGKMGGGQAFDKARSVVNLAASQGTNYPGWKAFDSNRNRYWIIDNLQDPQFAGFREGIYKMHRQGLDMMSENPEKARKTVLEVLQEVNRLNKQKPGAAIVRSFFEAKSDELLNMFKNAAPADKQAAYTLLTETDPTNRSKYDQLLKR</sequence>
<reference evidence="2 3" key="1">
    <citation type="submission" date="2024-06" db="EMBL/GenBank/DDBJ databases">
        <title>Pontibacter populi HYL7-15.</title>
        <authorList>
            <person name="Kim M.K."/>
        </authorList>
    </citation>
    <scope>NUCLEOTIDE SEQUENCE [LARGE SCALE GENOMIC DNA]</scope>
    <source>
        <strain evidence="2 3">HYL7-15</strain>
    </source>
</reference>
<feature type="signal peptide" evidence="1">
    <location>
        <begin position="1"/>
        <end position="26"/>
    </location>
</feature>